<protein>
    <submittedName>
        <fullName evidence="3">Leucyl aminopeptidase</fullName>
    </submittedName>
</protein>
<feature type="domain" description="Peptidase M17 leucyl aminopeptidase N-terminal" evidence="2">
    <location>
        <begin position="47"/>
        <end position="117"/>
    </location>
</feature>
<feature type="region of interest" description="Disordered" evidence="1">
    <location>
        <begin position="98"/>
        <end position="122"/>
    </location>
</feature>
<dbReference type="Proteomes" id="UP000622245">
    <property type="component" value="Unassembled WGS sequence"/>
</dbReference>
<keyword evidence="3" id="KW-0378">Hydrolase</keyword>
<evidence type="ECO:0000259" key="2">
    <source>
        <dbReference type="Pfam" id="PF02789"/>
    </source>
</evidence>
<dbReference type="GO" id="GO:0004177">
    <property type="term" value="F:aminopeptidase activity"/>
    <property type="evidence" value="ECO:0007669"/>
    <property type="project" value="UniProtKB-KW"/>
</dbReference>
<feature type="compositionally biased region" description="Low complexity" evidence="1">
    <location>
        <begin position="98"/>
        <end position="109"/>
    </location>
</feature>
<name>A0ABS1YRQ1_9ACTN</name>
<proteinExistence type="predicted"/>
<sequence>MTSPRTTNLSLVDTDPAELAVDAIVIGVHSQTGEQGATSGLAGTLLLASGGESIAAAFDGKLTETLALLGATGGPGEVIKLATLGTVTAPLVAAVGLGPEPSGAAPAPETLRRAAGCGDPGP</sequence>
<evidence type="ECO:0000313" key="4">
    <source>
        <dbReference type="Proteomes" id="UP000622245"/>
    </source>
</evidence>
<evidence type="ECO:0000256" key="1">
    <source>
        <dbReference type="SAM" id="MobiDB-lite"/>
    </source>
</evidence>
<organism evidence="3 4">
    <name type="scientific">Micromonospora tarensis</name>
    <dbReference type="NCBI Taxonomy" id="2806100"/>
    <lineage>
        <taxon>Bacteria</taxon>
        <taxon>Bacillati</taxon>
        <taxon>Actinomycetota</taxon>
        <taxon>Actinomycetes</taxon>
        <taxon>Micromonosporales</taxon>
        <taxon>Micromonosporaceae</taxon>
        <taxon>Micromonospora</taxon>
    </lineage>
</organism>
<dbReference type="InterPro" id="IPR043472">
    <property type="entry name" value="Macro_dom-like"/>
</dbReference>
<dbReference type="Gene3D" id="3.40.220.10">
    <property type="entry name" value="Leucine Aminopeptidase, subunit E, domain 1"/>
    <property type="match status" value="1"/>
</dbReference>
<reference evidence="3 4" key="1">
    <citation type="submission" date="2021-01" db="EMBL/GenBank/DDBJ databases">
        <title>Draft genome sequence of Micromonospora sp. strain STR1s_6.</title>
        <authorList>
            <person name="Karlyshev A."/>
            <person name="Jawad R."/>
        </authorList>
    </citation>
    <scope>NUCLEOTIDE SEQUENCE [LARGE SCALE GENOMIC DNA]</scope>
    <source>
        <strain evidence="3 4">STR1S-6</strain>
    </source>
</reference>
<keyword evidence="4" id="KW-1185">Reference proteome</keyword>
<evidence type="ECO:0000313" key="3">
    <source>
        <dbReference type="EMBL" id="MBM0280133.1"/>
    </source>
</evidence>
<dbReference type="InterPro" id="IPR008283">
    <property type="entry name" value="Peptidase_M17_N"/>
</dbReference>
<dbReference type="Pfam" id="PF02789">
    <property type="entry name" value="Peptidase_M17_N"/>
    <property type="match status" value="1"/>
</dbReference>
<keyword evidence="3" id="KW-0031">Aminopeptidase</keyword>
<dbReference type="SUPFAM" id="SSF52949">
    <property type="entry name" value="Macro domain-like"/>
    <property type="match status" value="1"/>
</dbReference>
<keyword evidence="3" id="KW-0645">Protease</keyword>
<dbReference type="RefSeq" id="WP_309232464.1">
    <property type="nucleotide sequence ID" value="NZ_JAEVHL010000487.1"/>
</dbReference>
<dbReference type="EMBL" id="JAEVHL010000487">
    <property type="protein sequence ID" value="MBM0280133.1"/>
    <property type="molecule type" value="Genomic_DNA"/>
</dbReference>
<accession>A0ABS1YRQ1</accession>
<feature type="non-terminal residue" evidence="3">
    <location>
        <position position="122"/>
    </location>
</feature>
<comment type="caution">
    <text evidence="3">The sequence shown here is derived from an EMBL/GenBank/DDBJ whole genome shotgun (WGS) entry which is preliminary data.</text>
</comment>
<gene>
    <name evidence="3" type="ORF">JM949_35805</name>
</gene>